<dbReference type="STRING" id="69974.MPLDJ20_120239"/>
<evidence type="ECO:0000259" key="1">
    <source>
        <dbReference type="Pfam" id="PF12680"/>
    </source>
</evidence>
<feature type="domain" description="SnoaL-like" evidence="1">
    <location>
        <begin position="23"/>
        <end position="91"/>
    </location>
</feature>
<dbReference type="Gene3D" id="3.10.450.50">
    <property type="match status" value="1"/>
</dbReference>
<dbReference type="AlphaFoldDB" id="A0A090DT91"/>
<organism evidence="2 3">
    <name type="scientific">Mesorhizobium plurifarium</name>
    <dbReference type="NCBI Taxonomy" id="69974"/>
    <lineage>
        <taxon>Bacteria</taxon>
        <taxon>Pseudomonadati</taxon>
        <taxon>Pseudomonadota</taxon>
        <taxon>Alphaproteobacteria</taxon>
        <taxon>Hyphomicrobiales</taxon>
        <taxon>Phyllobacteriaceae</taxon>
        <taxon>Mesorhizobium</taxon>
    </lineage>
</organism>
<protein>
    <recommendedName>
        <fullName evidence="1">SnoaL-like domain-containing protein</fullName>
    </recommendedName>
</protein>
<name>A0A090DT91_MESPL</name>
<proteinExistence type="predicted"/>
<sequence length="120" mass="13046">MNDEATRKPARDPQDLARLLVSRQQAGDAEGMAALYTPDAILDIGGGQLARGRDAIRAFYARLVMTGPKFELGDQRPAMINADLALTSTRLPDGTVTVEIARRQGDGTWLWVIDQPSVLP</sequence>
<dbReference type="InterPro" id="IPR037401">
    <property type="entry name" value="SnoaL-like"/>
</dbReference>
<gene>
    <name evidence="2" type="ORF">MPL3356_240183</name>
</gene>
<dbReference type="Proteomes" id="UP000045285">
    <property type="component" value="Unassembled WGS sequence"/>
</dbReference>
<dbReference type="Pfam" id="PF12680">
    <property type="entry name" value="SnoaL_2"/>
    <property type="match status" value="1"/>
</dbReference>
<reference evidence="3" key="1">
    <citation type="submission" date="2014-08" db="EMBL/GenBank/DDBJ databases">
        <authorList>
            <person name="Moulin L."/>
        </authorList>
    </citation>
    <scope>NUCLEOTIDE SEQUENCE [LARGE SCALE GENOMIC DNA]</scope>
</reference>
<accession>A0A090DT91</accession>
<dbReference type="InterPro" id="IPR032710">
    <property type="entry name" value="NTF2-like_dom_sf"/>
</dbReference>
<keyword evidence="3" id="KW-1185">Reference proteome</keyword>
<dbReference type="EMBL" id="CCMZ01000017">
    <property type="protein sequence ID" value="CDX17795.1"/>
    <property type="molecule type" value="Genomic_DNA"/>
</dbReference>
<dbReference type="SUPFAM" id="SSF54427">
    <property type="entry name" value="NTF2-like"/>
    <property type="match status" value="1"/>
</dbReference>
<evidence type="ECO:0000313" key="3">
    <source>
        <dbReference type="Proteomes" id="UP000045285"/>
    </source>
</evidence>
<evidence type="ECO:0000313" key="2">
    <source>
        <dbReference type="EMBL" id="CDX17795.1"/>
    </source>
</evidence>